<dbReference type="Proteomes" id="UP001642409">
    <property type="component" value="Unassembled WGS sequence"/>
</dbReference>
<sequence>MTNNPLILQFINESEYNSITINNHIVNKGDSLKQMFQKRKQLIENAPDQKSMKTHQDQLQKVIKQKYQSQKEQICKQQEALDISYEMVQNHIDEQFALVQEYMIPEKTQTQILKLIQDVKWIYESANEIINYSKTEEFKHAKFVDAAKQHLDCFWYSRGISKINFSNSIAATWIANWNQKDITKYEDQWIYPGVVYLLGLDQDGDFIKFDICCSTGYQVPYVPIEEQYGKGVAHNILNNKYDPDSSVLEFKRIKDYLGSGKYKSYLKEDCMESVFVNTFTDAVTIPLMQLDDQTKLWEQYNKKLLSMDGQYEGLKLFKKYSPDNEFILIKIYKALYTCLQQINTVEQNSEIEQILFSDDYILDNLVDKPHILVFQRIHSMNVVIQTCRKYAEQLIQDNDKIRHKIDLIQEQIDDLDQQKEALDDQLMCLAKDVNQKLVEAGCVAFEPEIQHRNQMLEIEKLIVECDQLLQCQNELRHLNLVQDMYNCAVTEFSSPEIYQNHNQYVSVMKTKINNNTVSFIKVLYSSETPHQKLNKQFVAFDAGTAMQNGLLVEQNEYLEPHTFTFNLVINEVNINNVSDIIKYYLKQGSTVIITIPVDDQYSPFAKKNSFYLLNEQFQCSIISYSFNVVTLMINNMINVSQYIQTQPQVHKYVLNATEIQYHQIPKVGNNLTTSVIGEALLSKHEHDQILFDQQCTVDDVLSYFFKYQNGVKRDILFLQSNLEIRTENVQKALMCHHHVAFRVQKQMIDWLSENFPIHQKYIIRLTQNTFLLIIGAQKKGVFNNQFVKQSFQTNEEQRKKGLVKLIKIIGNGKDISGQQIQLSEAHNQNLKQQLDSIEEMIYIVKEDKVNDELKNNIIAFLNFWALYTE</sequence>
<dbReference type="EMBL" id="CAXDID020000208">
    <property type="protein sequence ID" value="CAL6056133.1"/>
    <property type="molecule type" value="Genomic_DNA"/>
</dbReference>
<proteinExistence type="predicted"/>
<protein>
    <submittedName>
        <fullName evidence="2">Uncharacterized protein</fullName>
    </submittedName>
</protein>
<accession>A0AA86QDC6</accession>
<keyword evidence="1" id="KW-0175">Coiled coil</keyword>
<evidence type="ECO:0000256" key="1">
    <source>
        <dbReference type="SAM" id="Coils"/>
    </source>
</evidence>
<keyword evidence="4" id="KW-1185">Reference proteome</keyword>
<evidence type="ECO:0000313" key="3">
    <source>
        <dbReference type="EMBL" id="CAL6056133.1"/>
    </source>
</evidence>
<evidence type="ECO:0000313" key="4">
    <source>
        <dbReference type="Proteomes" id="UP001642409"/>
    </source>
</evidence>
<feature type="coiled-coil region" evidence="1">
    <location>
        <begin position="391"/>
        <end position="432"/>
    </location>
</feature>
<evidence type="ECO:0000313" key="2">
    <source>
        <dbReference type="EMBL" id="CAI9955913.1"/>
    </source>
</evidence>
<dbReference type="EMBL" id="CATOUU010000868">
    <property type="protein sequence ID" value="CAI9955913.1"/>
    <property type="molecule type" value="Genomic_DNA"/>
</dbReference>
<comment type="caution">
    <text evidence="2">The sequence shown here is derived from an EMBL/GenBank/DDBJ whole genome shotgun (WGS) entry which is preliminary data.</text>
</comment>
<reference evidence="3 4" key="2">
    <citation type="submission" date="2024-07" db="EMBL/GenBank/DDBJ databases">
        <authorList>
            <person name="Akdeniz Z."/>
        </authorList>
    </citation>
    <scope>NUCLEOTIDE SEQUENCE [LARGE SCALE GENOMIC DNA]</scope>
</reference>
<gene>
    <name evidence="2" type="ORF">HINF_LOCUS43558</name>
    <name evidence="3" type="ORF">HINF_LOCUS46881</name>
</gene>
<dbReference type="AlphaFoldDB" id="A0AA86QDC6"/>
<feature type="coiled-coil region" evidence="1">
    <location>
        <begin position="820"/>
        <end position="847"/>
    </location>
</feature>
<reference evidence="2" key="1">
    <citation type="submission" date="2023-06" db="EMBL/GenBank/DDBJ databases">
        <authorList>
            <person name="Kurt Z."/>
        </authorList>
    </citation>
    <scope>NUCLEOTIDE SEQUENCE</scope>
</reference>
<name>A0AA86QDC6_9EUKA</name>
<organism evidence="2">
    <name type="scientific">Hexamita inflata</name>
    <dbReference type="NCBI Taxonomy" id="28002"/>
    <lineage>
        <taxon>Eukaryota</taxon>
        <taxon>Metamonada</taxon>
        <taxon>Diplomonadida</taxon>
        <taxon>Hexamitidae</taxon>
        <taxon>Hexamitinae</taxon>
        <taxon>Hexamita</taxon>
    </lineage>
</organism>